<feature type="compositionally biased region" description="Polar residues" evidence="1">
    <location>
        <begin position="38"/>
        <end position="47"/>
    </location>
</feature>
<protein>
    <submittedName>
        <fullName evidence="2">Uncharacterized protein</fullName>
    </submittedName>
</protein>
<feature type="region of interest" description="Disordered" evidence="1">
    <location>
        <begin position="33"/>
        <end position="83"/>
    </location>
</feature>
<dbReference type="Proteomes" id="UP001472677">
    <property type="component" value="Unassembled WGS sequence"/>
</dbReference>
<evidence type="ECO:0000256" key="1">
    <source>
        <dbReference type="SAM" id="MobiDB-lite"/>
    </source>
</evidence>
<feature type="compositionally biased region" description="Polar residues" evidence="1">
    <location>
        <begin position="58"/>
        <end position="72"/>
    </location>
</feature>
<evidence type="ECO:0000313" key="3">
    <source>
        <dbReference type="Proteomes" id="UP001472677"/>
    </source>
</evidence>
<accession>A0ABR2CYZ4</accession>
<comment type="caution">
    <text evidence="2">The sequence shown here is derived from an EMBL/GenBank/DDBJ whole genome shotgun (WGS) entry which is preliminary data.</text>
</comment>
<reference evidence="2 3" key="1">
    <citation type="journal article" date="2024" name="G3 (Bethesda)">
        <title>Genome assembly of Hibiscus sabdariffa L. provides insights into metabolisms of medicinal natural products.</title>
        <authorList>
            <person name="Kim T."/>
        </authorList>
    </citation>
    <scope>NUCLEOTIDE SEQUENCE [LARGE SCALE GENOMIC DNA]</scope>
    <source>
        <strain evidence="2">TK-2024</strain>
        <tissue evidence="2">Old leaves</tissue>
    </source>
</reference>
<sequence length="163" mass="17725">MPKAECRCTKTTKIPHRLTPIPRDFTDEDGFCEWEQVQAPTHSSSTPPVEPSGEHDMVSTTKDNIPQRQHGLSVSPPPPSPSRHVDLQIISHEEEEEVNLSVASWSMINGDGANPWILKKAISIGKVFTNGALKLAARVNVIWDSGGDLVSRGCSSFVAVICG</sequence>
<dbReference type="EMBL" id="JBBPBM010000039">
    <property type="protein sequence ID" value="KAK8526050.1"/>
    <property type="molecule type" value="Genomic_DNA"/>
</dbReference>
<gene>
    <name evidence="2" type="ORF">V6N12_020531</name>
</gene>
<keyword evidence="3" id="KW-1185">Reference proteome</keyword>
<name>A0ABR2CYZ4_9ROSI</name>
<proteinExistence type="predicted"/>
<evidence type="ECO:0000313" key="2">
    <source>
        <dbReference type="EMBL" id="KAK8526050.1"/>
    </source>
</evidence>
<organism evidence="2 3">
    <name type="scientific">Hibiscus sabdariffa</name>
    <name type="common">roselle</name>
    <dbReference type="NCBI Taxonomy" id="183260"/>
    <lineage>
        <taxon>Eukaryota</taxon>
        <taxon>Viridiplantae</taxon>
        <taxon>Streptophyta</taxon>
        <taxon>Embryophyta</taxon>
        <taxon>Tracheophyta</taxon>
        <taxon>Spermatophyta</taxon>
        <taxon>Magnoliopsida</taxon>
        <taxon>eudicotyledons</taxon>
        <taxon>Gunneridae</taxon>
        <taxon>Pentapetalae</taxon>
        <taxon>rosids</taxon>
        <taxon>malvids</taxon>
        <taxon>Malvales</taxon>
        <taxon>Malvaceae</taxon>
        <taxon>Malvoideae</taxon>
        <taxon>Hibiscus</taxon>
    </lineage>
</organism>